<name>A0ABV9QKH2_9FIRM</name>
<sequence length="67" mass="7154">MKASIEIKGMSCGHCVQAVTQALKSVEGVKFAEVDLAENKAEVEYDESVVSLEALHSAIENVGFDVV</sequence>
<gene>
    <name evidence="5" type="ORF">ACFO4R_02085</name>
</gene>
<reference evidence="6" key="1">
    <citation type="journal article" date="2019" name="Int. J. Syst. Evol. Microbiol.">
        <title>The Global Catalogue of Microorganisms (GCM) 10K type strain sequencing project: providing services to taxonomists for standard genome sequencing and annotation.</title>
        <authorList>
            <consortium name="The Broad Institute Genomics Platform"/>
            <consortium name="The Broad Institute Genome Sequencing Center for Infectious Disease"/>
            <person name="Wu L."/>
            <person name="Ma J."/>
        </authorList>
    </citation>
    <scope>NUCLEOTIDE SEQUENCE [LARGE SCALE GENOMIC DNA]</scope>
    <source>
        <strain evidence="6">CCUG 46385</strain>
    </source>
</reference>
<organism evidence="5 6">
    <name type="scientific">Filifactor villosus</name>
    <dbReference type="NCBI Taxonomy" id="29374"/>
    <lineage>
        <taxon>Bacteria</taxon>
        <taxon>Bacillati</taxon>
        <taxon>Bacillota</taxon>
        <taxon>Clostridia</taxon>
        <taxon>Peptostreptococcales</taxon>
        <taxon>Filifactoraceae</taxon>
        <taxon>Filifactor</taxon>
    </lineage>
</organism>
<dbReference type="PROSITE" id="PS50846">
    <property type="entry name" value="HMA_2"/>
    <property type="match status" value="1"/>
</dbReference>
<dbReference type="InterPro" id="IPR036163">
    <property type="entry name" value="HMA_dom_sf"/>
</dbReference>
<dbReference type="InterPro" id="IPR017969">
    <property type="entry name" value="Heavy-metal-associated_CS"/>
</dbReference>
<dbReference type="EMBL" id="JBHSHL010000007">
    <property type="protein sequence ID" value="MFC4803861.1"/>
    <property type="molecule type" value="Genomic_DNA"/>
</dbReference>
<keyword evidence="6" id="KW-1185">Reference proteome</keyword>
<evidence type="ECO:0000256" key="2">
    <source>
        <dbReference type="ARBA" id="ARBA00022723"/>
    </source>
</evidence>
<dbReference type="RefSeq" id="WP_379787329.1">
    <property type="nucleotide sequence ID" value="NZ_JBHSHL010000007.1"/>
</dbReference>
<evidence type="ECO:0000259" key="4">
    <source>
        <dbReference type="PROSITE" id="PS50846"/>
    </source>
</evidence>
<evidence type="ECO:0000256" key="3">
    <source>
        <dbReference type="ARBA" id="ARBA00023008"/>
    </source>
</evidence>
<dbReference type="CDD" id="cd00371">
    <property type="entry name" value="HMA"/>
    <property type="match status" value="1"/>
</dbReference>
<comment type="caution">
    <text evidence="5">The sequence shown here is derived from an EMBL/GenBank/DDBJ whole genome shotgun (WGS) entry which is preliminary data.</text>
</comment>
<dbReference type="PANTHER" id="PTHR46594:SF4">
    <property type="entry name" value="P-TYPE CATION-TRANSPORTING ATPASE"/>
    <property type="match status" value="1"/>
</dbReference>
<dbReference type="NCBIfam" id="TIGR00003">
    <property type="entry name" value="copper ion binding protein"/>
    <property type="match status" value="1"/>
</dbReference>
<dbReference type="Proteomes" id="UP001595916">
    <property type="component" value="Unassembled WGS sequence"/>
</dbReference>
<feature type="domain" description="HMA" evidence="4">
    <location>
        <begin position="1"/>
        <end position="67"/>
    </location>
</feature>
<evidence type="ECO:0000313" key="6">
    <source>
        <dbReference type="Proteomes" id="UP001595916"/>
    </source>
</evidence>
<dbReference type="Pfam" id="PF00403">
    <property type="entry name" value="HMA"/>
    <property type="match status" value="1"/>
</dbReference>
<dbReference type="PANTHER" id="PTHR46594">
    <property type="entry name" value="P-TYPE CATION-TRANSPORTING ATPASE"/>
    <property type="match status" value="1"/>
</dbReference>
<proteinExistence type="predicted"/>
<evidence type="ECO:0000313" key="5">
    <source>
        <dbReference type="EMBL" id="MFC4803861.1"/>
    </source>
</evidence>
<evidence type="ECO:0000256" key="1">
    <source>
        <dbReference type="ARBA" id="ARBA00015313"/>
    </source>
</evidence>
<keyword evidence="3" id="KW-0186">Copper</keyword>
<dbReference type="PRINTS" id="PR00942">
    <property type="entry name" value="CUATPASEI"/>
</dbReference>
<accession>A0ABV9QKH2</accession>
<dbReference type="SUPFAM" id="SSF55008">
    <property type="entry name" value="HMA, heavy metal-associated domain"/>
    <property type="match status" value="1"/>
</dbReference>
<dbReference type="PROSITE" id="PS01047">
    <property type="entry name" value="HMA_1"/>
    <property type="match status" value="1"/>
</dbReference>
<protein>
    <recommendedName>
        <fullName evidence="1">Copper chaperone CopZ</fullName>
    </recommendedName>
</protein>
<keyword evidence="2" id="KW-0479">Metal-binding</keyword>
<dbReference type="InterPro" id="IPR006122">
    <property type="entry name" value="HMA_Cu_ion-bd"/>
</dbReference>
<dbReference type="Gene3D" id="3.30.70.100">
    <property type="match status" value="1"/>
</dbReference>
<dbReference type="InterPro" id="IPR006121">
    <property type="entry name" value="HMA_dom"/>
</dbReference>